<gene>
    <name evidence="1" type="ORF">GCM10009754_34360</name>
</gene>
<proteinExistence type="predicted"/>
<sequence>MCLVTAIATVVMALAGRRLWRMFTAMVCSAIWLARQRRAVVLAMRVLAAGGQVELRLKTAGVDLLVRGRGDSGA</sequence>
<protein>
    <submittedName>
        <fullName evidence="1">Uncharacterized protein</fullName>
    </submittedName>
</protein>
<evidence type="ECO:0000313" key="1">
    <source>
        <dbReference type="EMBL" id="GAA1960819.1"/>
    </source>
</evidence>
<organism evidence="1 2">
    <name type="scientific">Amycolatopsis minnesotensis</name>
    <dbReference type="NCBI Taxonomy" id="337894"/>
    <lineage>
        <taxon>Bacteria</taxon>
        <taxon>Bacillati</taxon>
        <taxon>Actinomycetota</taxon>
        <taxon>Actinomycetes</taxon>
        <taxon>Pseudonocardiales</taxon>
        <taxon>Pseudonocardiaceae</taxon>
        <taxon>Amycolatopsis</taxon>
    </lineage>
</organism>
<comment type="caution">
    <text evidence="1">The sequence shown here is derived from an EMBL/GenBank/DDBJ whole genome shotgun (WGS) entry which is preliminary data.</text>
</comment>
<reference evidence="2" key="1">
    <citation type="journal article" date="2019" name="Int. J. Syst. Evol. Microbiol.">
        <title>The Global Catalogue of Microorganisms (GCM) 10K type strain sequencing project: providing services to taxonomists for standard genome sequencing and annotation.</title>
        <authorList>
            <consortium name="The Broad Institute Genomics Platform"/>
            <consortium name="The Broad Institute Genome Sequencing Center for Infectious Disease"/>
            <person name="Wu L."/>
            <person name="Ma J."/>
        </authorList>
    </citation>
    <scope>NUCLEOTIDE SEQUENCE [LARGE SCALE GENOMIC DNA]</scope>
    <source>
        <strain evidence="2">JCM 14545</strain>
    </source>
</reference>
<accession>A0ABP5CAT0</accession>
<keyword evidence="2" id="KW-1185">Reference proteome</keyword>
<name>A0ABP5CAT0_9PSEU</name>
<dbReference type="Proteomes" id="UP001501116">
    <property type="component" value="Unassembled WGS sequence"/>
</dbReference>
<dbReference type="EMBL" id="BAAANN010000012">
    <property type="protein sequence ID" value="GAA1960819.1"/>
    <property type="molecule type" value="Genomic_DNA"/>
</dbReference>
<evidence type="ECO:0000313" key="2">
    <source>
        <dbReference type="Proteomes" id="UP001501116"/>
    </source>
</evidence>